<dbReference type="GO" id="GO:0008381">
    <property type="term" value="F:mechanosensitive monoatomic ion channel activity"/>
    <property type="evidence" value="ECO:0007669"/>
    <property type="project" value="UniProtKB-ARBA"/>
</dbReference>
<dbReference type="EMBL" id="DWUQ01000150">
    <property type="protein sequence ID" value="HJD44787.1"/>
    <property type="molecule type" value="Genomic_DNA"/>
</dbReference>
<evidence type="ECO:0000256" key="3">
    <source>
        <dbReference type="ARBA" id="ARBA00022989"/>
    </source>
</evidence>
<evidence type="ECO:0000259" key="6">
    <source>
        <dbReference type="Pfam" id="PF00924"/>
    </source>
</evidence>
<evidence type="ECO:0000256" key="2">
    <source>
        <dbReference type="ARBA" id="ARBA00022692"/>
    </source>
</evidence>
<dbReference type="PANTHER" id="PTHR30566">
    <property type="entry name" value="YNAI-RELATED MECHANOSENSITIVE ION CHANNEL"/>
    <property type="match status" value="1"/>
</dbReference>
<keyword evidence="3 5" id="KW-1133">Transmembrane helix</keyword>
<organism evidence="7 8">
    <name type="scientific">Candidatus Paenalcaligenes intestinipullorum</name>
    <dbReference type="NCBI Taxonomy" id="2838718"/>
    <lineage>
        <taxon>Bacteria</taxon>
        <taxon>Pseudomonadati</taxon>
        <taxon>Pseudomonadota</taxon>
        <taxon>Betaproteobacteria</taxon>
        <taxon>Burkholderiales</taxon>
        <taxon>Alcaligenaceae</taxon>
        <taxon>Paenalcaligenes</taxon>
    </lineage>
</organism>
<dbReference type="InterPro" id="IPR010920">
    <property type="entry name" value="LSM_dom_sf"/>
</dbReference>
<dbReference type="Proteomes" id="UP000823889">
    <property type="component" value="Unassembled WGS sequence"/>
</dbReference>
<dbReference type="AlphaFoldDB" id="A0A9D2RJH8"/>
<evidence type="ECO:0000256" key="4">
    <source>
        <dbReference type="ARBA" id="ARBA00023136"/>
    </source>
</evidence>
<feature type="transmembrane region" description="Helical" evidence="5">
    <location>
        <begin position="16"/>
        <end position="37"/>
    </location>
</feature>
<comment type="caution">
    <text evidence="7">The sequence shown here is derived from an EMBL/GenBank/DDBJ whole genome shotgun (WGS) entry which is preliminary data.</text>
</comment>
<sequence length="287" mass="31830">MIDVIRDLDAFVGGELARILSSVCVILLAFVLNRLNIRYRTKAAERSRERIEQNRQQMVLIKNAILLSALAIIIVIWASKIAGVAISLSAFAVALVISTKELLMCLTGYGLYAMSRPFHVGDHVEVMGVQGLVTDVDLLSFTLSETNASYQVIGRTTTLPNSMLLTAPVTNNLGMGAYVFEDLRIAVPYDVDREACAQAAITAGSEVTKEWDEAARLHLELLSSRSLLRSPSSKTRVIWEPVDTKQHWLVVRFITPAARREKTAQEILRLFWKNFGSDLITPAQKTA</sequence>
<evidence type="ECO:0000256" key="1">
    <source>
        <dbReference type="ARBA" id="ARBA00004370"/>
    </source>
</evidence>
<dbReference type="Pfam" id="PF00924">
    <property type="entry name" value="MS_channel_2nd"/>
    <property type="match status" value="1"/>
</dbReference>
<accession>A0A9D2RJH8</accession>
<evidence type="ECO:0000256" key="5">
    <source>
        <dbReference type="SAM" id="Phobius"/>
    </source>
</evidence>
<reference evidence="7" key="1">
    <citation type="journal article" date="2021" name="PeerJ">
        <title>Extensive microbial diversity within the chicken gut microbiome revealed by metagenomics and culture.</title>
        <authorList>
            <person name="Gilroy R."/>
            <person name="Ravi A."/>
            <person name="Getino M."/>
            <person name="Pursley I."/>
            <person name="Horton D.L."/>
            <person name="Alikhan N.F."/>
            <person name="Baker D."/>
            <person name="Gharbi K."/>
            <person name="Hall N."/>
            <person name="Watson M."/>
            <person name="Adriaenssens E.M."/>
            <person name="Foster-Nyarko E."/>
            <person name="Jarju S."/>
            <person name="Secka A."/>
            <person name="Antonio M."/>
            <person name="Oren A."/>
            <person name="Chaudhuri R.R."/>
            <person name="La Ragione R."/>
            <person name="Hildebrand F."/>
            <person name="Pallen M.J."/>
        </authorList>
    </citation>
    <scope>NUCLEOTIDE SEQUENCE</scope>
    <source>
        <strain evidence="7">9264</strain>
    </source>
</reference>
<evidence type="ECO:0000313" key="8">
    <source>
        <dbReference type="Proteomes" id="UP000823889"/>
    </source>
</evidence>
<evidence type="ECO:0000313" key="7">
    <source>
        <dbReference type="EMBL" id="HJD44787.1"/>
    </source>
</evidence>
<dbReference type="InterPro" id="IPR023408">
    <property type="entry name" value="MscS_beta-dom_sf"/>
</dbReference>
<proteinExistence type="predicted"/>
<feature type="transmembrane region" description="Helical" evidence="5">
    <location>
        <begin position="58"/>
        <end position="78"/>
    </location>
</feature>
<protein>
    <submittedName>
        <fullName evidence="7">Mechanosensitive ion channel family protein</fullName>
    </submittedName>
</protein>
<name>A0A9D2RJH8_9BURK</name>
<reference evidence="7" key="2">
    <citation type="submission" date="2021-04" db="EMBL/GenBank/DDBJ databases">
        <authorList>
            <person name="Gilroy R."/>
        </authorList>
    </citation>
    <scope>NUCLEOTIDE SEQUENCE</scope>
    <source>
        <strain evidence="7">9264</strain>
    </source>
</reference>
<dbReference type="GO" id="GO:0016020">
    <property type="term" value="C:membrane"/>
    <property type="evidence" value="ECO:0007669"/>
    <property type="project" value="UniProtKB-SubCell"/>
</dbReference>
<keyword evidence="4 5" id="KW-0472">Membrane</keyword>
<dbReference type="PANTHER" id="PTHR30566:SF27">
    <property type="entry name" value="MECHANOSENSITIVE ION CHANNEL PROTEIN"/>
    <property type="match status" value="1"/>
</dbReference>
<gene>
    <name evidence="7" type="ORF">H9906_07145</name>
</gene>
<feature type="transmembrane region" description="Helical" evidence="5">
    <location>
        <begin position="84"/>
        <end position="106"/>
    </location>
</feature>
<feature type="domain" description="Mechanosensitive ion channel MscS" evidence="6">
    <location>
        <begin position="114"/>
        <end position="171"/>
    </location>
</feature>
<comment type="subcellular location">
    <subcellularLocation>
        <location evidence="1">Membrane</location>
    </subcellularLocation>
</comment>
<dbReference type="SUPFAM" id="SSF50182">
    <property type="entry name" value="Sm-like ribonucleoproteins"/>
    <property type="match status" value="1"/>
</dbReference>
<dbReference type="InterPro" id="IPR006685">
    <property type="entry name" value="MscS_channel_2nd"/>
</dbReference>
<dbReference type="Gene3D" id="2.30.30.60">
    <property type="match status" value="1"/>
</dbReference>
<keyword evidence="2 5" id="KW-0812">Transmembrane</keyword>